<feature type="domain" description="Flavin reductase like" evidence="5">
    <location>
        <begin position="20"/>
        <end position="171"/>
    </location>
</feature>
<dbReference type="Proteomes" id="UP000321927">
    <property type="component" value="Unassembled WGS sequence"/>
</dbReference>
<dbReference type="PANTHER" id="PTHR33798:SF5">
    <property type="entry name" value="FLAVIN REDUCTASE LIKE DOMAIN-CONTAINING PROTEIN"/>
    <property type="match status" value="1"/>
</dbReference>
<dbReference type="GO" id="GO:0016646">
    <property type="term" value="F:oxidoreductase activity, acting on the CH-NH group of donors, NAD or NADP as acceptor"/>
    <property type="evidence" value="ECO:0007669"/>
    <property type="project" value="UniProtKB-ARBA"/>
</dbReference>
<evidence type="ECO:0000313" key="9">
    <source>
        <dbReference type="Proteomes" id="UP000321927"/>
    </source>
</evidence>
<dbReference type="EMBL" id="QKZU01000017">
    <property type="protein sequence ID" value="PZX51882.1"/>
    <property type="molecule type" value="Genomic_DNA"/>
</dbReference>
<comment type="similarity">
    <text evidence="4">Belongs to the flavoredoxin family.</text>
</comment>
<keyword evidence="2" id="KW-0285">Flavoprotein</keyword>
<evidence type="ECO:0000256" key="3">
    <source>
        <dbReference type="ARBA" id="ARBA00022643"/>
    </source>
</evidence>
<comment type="caution">
    <text evidence="6">The sequence shown here is derived from an EMBL/GenBank/DDBJ whole genome shotgun (WGS) entry which is preliminary data.</text>
</comment>
<gene>
    <name evidence="7" type="ORF">ESW18_17970</name>
    <name evidence="6" type="ORF">LV84_03641</name>
</gene>
<dbReference type="SMART" id="SM00903">
    <property type="entry name" value="Flavin_Reduct"/>
    <property type="match status" value="1"/>
</dbReference>
<name>A0A2W7SMD5_9BACT</name>
<dbReference type="AlphaFoldDB" id="A0A2W7SMD5"/>
<dbReference type="RefSeq" id="WP_086502893.1">
    <property type="nucleotide sequence ID" value="NZ_MSSV01000021.1"/>
</dbReference>
<dbReference type="GO" id="GO:0010181">
    <property type="term" value="F:FMN binding"/>
    <property type="evidence" value="ECO:0007669"/>
    <property type="project" value="InterPro"/>
</dbReference>
<dbReference type="Pfam" id="PF01613">
    <property type="entry name" value="Flavin_Reduct"/>
    <property type="match status" value="1"/>
</dbReference>
<keyword evidence="3" id="KW-0288">FMN</keyword>
<reference evidence="6 8" key="1">
    <citation type="submission" date="2018-06" db="EMBL/GenBank/DDBJ databases">
        <title>Genomic Encyclopedia of Archaeal and Bacterial Type Strains, Phase II (KMG-II): from individual species to whole genera.</title>
        <authorList>
            <person name="Goeker M."/>
        </authorList>
    </citation>
    <scope>NUCLEOTIDE SEQUENCE [LARGE SCALE GENOMIC DNA]</scope>
    <source>
        <strain evidence="6 8">DSM 22686</strain>
    </source>
</reference>
<dbReference type="PANTHER" id="PTHR33798">
    <property type="entry name" value="FLAVOPROTEIN OXYGENASE"/>
    <property type="match status" value="1"/>
</dbReference>
<dbReference type="InterPro" id="IPR002563">
    <property type="entry name" value="Flavin_Rdtase-like_dom"/>
</dbReference>
<reference evidence="7 9" key="2">
    <citation type="submission" date="2019-08" db="EMBL/GenBank/DDBJ databases">
        <title>Genome of Algoriphagus ratkowskyi IC026.</title>
        <authorList>
            <person name="Bowman J.P."/>
        </authorList>
    </citation>
    <scope>NUCLEOTIDE SEQUENCE [LARGE SCALE GENOMIC DNA]</scope>
    <source>
        <strain evidence="7 9">IC026</strain>
    </source>
</reference>
<dbReference type="OrthoDB" id="9794638at2"/>
<keyword evidence="9" id="KW-1185">Reference proteome</keyword>
<accession>A0A2W7SMD5</accession>
<evidence type="ECO:0000313" key="7">
    <source>
        <dbReference type="EMBL" id="TXD75989.1"/>
    </source>
</evidence>
<dbReference type="SUPFAM" id="SSF50475">
    <property type="entry name" value="FMN-binding split barrel"/>
    <property type="match status" value="1"/>
</dbReference>
<dbReference type="InterPro" id="IPR012349">
    <property type="entry name" value="Split_barrel_FMN-bd"/>
</dbReference>
<organism evidence="6 8">
    <name type="scientific">Algoriphagus ratkowskyi</name>
    <dbReference type="NCBI Taxonomy" id="57028"/>
    <lineage>
        <taxon>Bacteria</taxon>
        <taxon>Pseudomonadati</taxon>
        <taxon>Bacteroidota</taxon>
        <taxon>Cytophagia</taxon>
        <taxon>Cytophagales</taxon>
        <taxon>Cyclobacteriaceae</taxon>
        <taxon>Algoriphagus</taxon>
    </lineage>
</organism>
<evidence type="ECO:0000313" key="6">
    <source>
        <dbReference type="EMBL" id="PZX51882.1"/>
    </source>
</evidence>
<sequence>MKTFYPTDLSTPEFHALLQGAVAPRPIAFASTVDLDGNVNLSPFSFFNLFSTNPAIMIFSPSRRVRDNTTKHTLENVLQVPEVVIHVVHFGMVEQMSLASTEYAKGVNEFEKAGFTQVMSNEVKPPRIKEAHVAFECKVNEVKSLGDSGGAGNLVICEVLVAHVNESILDEMGVIDPRKLDAVARLGGNWYSRASGASLFQIPKPLRTLGLGIDQMPEAVKNSTILSGNNLGRLGNVEAFPSEAEVAEFGQSPEIKEMKVRFQYDQDSMADHLHLLAKEALDDDDVERAWLILMQEGYSEQSQ</sequence>
<dbReference type="Gene3D" id="2.30.110.10">
    <property type="entry name" value="Electron Transport, Fmn-binding Protein, Chain A"/>
    <property type="match status" value="1"/>
</dbReference>
<proteinExistence type="inferred from homology"/>
<evidence type="ECO:0000313" key="8">
    <source>
        <dbReference type="Proteomes" id="UP000249115"/>
    </source>
</evidence>
<dbReference type="EMBL" id="VORV01000016">
    <property type="protein sequence ID" value="TXD75989.1"/>
    <property type="molecule type" value="Genomic_DNA"/>
</dbReference>
<evidence type="ECO:0000259" key="5">
    <source>
        <dbReference type="SMART" id="SM00903"/>
    </source>
</evidence>
<protein>
    <submittedName>
        <fullName evidence="6">Flavin reductase (DIM6/NTAB) family NADH-FMN oxidoreductase RutF</fullName>
    </submittedName>
    <submittedName>
        <fullName evidence="7">Flavin reductase family protein</fullName>
    </submittedName>
</protein>
<evidence type="ECO:0000256" key="4">
    <source>
        <dbReference type="ARBA" id="ARBA00038054"/>
    </source>
</evidence>
<comment type="cofactor">
    <cofactor evidence="1">
        <name>FMN</name>
        <dbReference type="ChEBI" id="CHEBI:58210"/>
    </cofactor>
</comment>
<evidence type="ECO:0000256" key="2">
    <source>
        <dbReference type="ARBA" id="ARBA00022630"/>
    </source>
</evidence>
<evidence type="ECO:0000256" key="1">
    <source>
        <dbReference type="ARBA" id="ARBA00001917"/>
    </source>
</evidence>
<dbReference type="Proteomes" id="UP000249115">
    <property type="component" value="Unassembled WGS sequence"/>
</dbReference>